<dbReference type="GO" id="GO:0043565">
    <property type="term" value="F:sequence-specific DNA binding"/>
    <property type="evidence" value="ECO:0007669"/>
    <property type="project" value="UniProtKB-ARBA"/>
</dbReference>
<dbReference type="InterPro" id="IPR008651">
    <property type="entry name" value="Uncharacterised_HicB"/>
</dbReference>
<dbReference type="SUPFAM" id="SSF47598">
    <property type="entry name" value="Ribbon-helix-helix"/>
    <property type="match status" value="1"/>
</dbReference>
<dbReference type="EMBL" id="CP003218">
    <property type="protein sequence ID" value="AEX02966.1"/>
    <property type="molecule type" value="Genomic_DNA"/>
</dbReference>
<dbReference type="Pfam" id="PF05534">
    <property type="entry name" value="HicB"/>
    <property type="match status" value="1"/>
</dbReference>
<dbReference type="InterPro" id="IPR010985">
    <property type="entry name" value="Ribbon_hlx_hlx"/>
</dbReference>
<name>A0A0H3H0M7_KLEM8</name>
<reference evidence="1 2" key="1">
    <citation type="journal article" date="2012" name="J. Bacteriol.">
        <title>Complete genome sequence of Klebsiella oxytoca KCTC 1686, used in production of 2,3-butanediol.</title>
        <authorList>
            <person name="Shin S.H."/>
            <person name="Kim S."/>
            <person name="Kim J.Y."/>
            <person name="Lee S."/>
            <person name="Um Y."/>
            <person name="Oh M.K."/>
            <person name="Kim Y.R."/>
            <person name="Lee J."/>
            <person name="Yang K.S."/>
        </authorList>
    </citation>
    <scope>NUCLEOTIDE SEQUENCE [LARGE SCALE GENOMIC DNA]</scope>
    <source>
        <strain evidence="2">ATCC 8724 / DSM 4798 / JCM 20051 / NBRC 3318 / NRRL B-199 / KCTC 1686</strain>
    </source>
</reference>
<evidence type="ECO:0000313" key="1">
    <source>
        <dbReference type="EMBL" id="AEX02966.1"/>
    </source>
</evidence>
<dbReference type="HOGENOM" id="CLU_180152_0_0_6"/>
<accession>A0A0H3H0M7</accession>
<evidence type="ECO:0000313" key="2">
    <source>
        <dbReference type="Proteomes" id="UP000007843"/>
    </source>
</evidence>
<dbReference type="KEGG" id="kox:KOX_06170"/>
<proteinExistence type="predicted"/>
<dbReference type="Gene3D" id="1.10.1220.10">
    <property type="entry name" value="Met repressor-like"/>
    <property type="match status" value="1"/>
</dbReference>
<dbReference type="Proteomes" id="UP000007843">
    <property type="component" value="Chromosome"/>
</dbReference>
<dbReference type="GO" id="GO:0006355">
    <property type="term" value="P:regulation of DNA-templated transcription"/>
    <property type="evidence" value="ECO:0007669"/>
    <property type="project" value="InterPro"/>
</dbReference>
<sequence length="83" mass="9152">MYKRLLGGLLYVKISWIGGLMSIIAREKKPKGGGQSPQFKMRIDPALKEQLDAVAAEEGVSLASWLKELAREALRTRGIEPKG</sequence>
<dbReference type="AlphaFoldDB" id="A0A0H3H0M7"/>
<dbReference type="InterPro" id="IPR013321">
    <property type="entry name" value="Arc_rbn_hlx_hlx"/>
</dbReference>
<protein>
    <submittedName>
        <fullName evidence="1">Putative repressor</fullName>
    </submittedName>
</protein>
<organism evidence="1 2">
    <name type="scientific">Klebsiella michiganensis (strain ATCC 8724 / DSM 4798 / JCM 20051 / NBRC 3318 / NRRL B-199 / KCTC 1686 / BUCSAV 143 / CCM 1901)</name>
    <dbReference type="NCBI Taxonomy" id="1006551"/>
    <lineage>
        <taxon>Bacteria</taxon>
        <taxon>Pseudomonadati</taxon>
        <taxon>Pseudomonadota</taxon>
        <taxon>Gammaproteobacteria</taxon>
        <taxon>Enterobacterales</taxon>
        <taxon>Enterobacteriaceae</taxon>
        <taxon>Klebsiella/Raoultella group</taxon>
        <taxon>Klebsiella</taxon>
    </lineage>
</organism>
<gene>
    <name evidence="1" type="ordered locus">KOX_06170</name>
</gene>